<dbReference type="PANTHER" id="PTHR34148:SF1">
    <property type="entry name" value="ADENOSYLCOBINAMIDE-GDP RIBAZOLETRANSFERASE"/>
    <property type="match status" value="1"/>
</dbReference>
<dbReference type="InterPro" id="IPR003805">
    <property type="entry name" value="CobS"/>
</dbReference>
<evidence type="ECO:0000256" key="10">
    <source>
        <dbReference type="ARBA" id="ARBA00022692"/>
    </source>
</evidence>
<dbReference type="GO" id="GO:0051073">
    <property type="term" value="F:adenosylcobinamide-GDP ribazoletransferase activity"/>
    <property type="evidence" value="ECO:0007669"/>
    <property type="project" value="UniProtKB-UniRule"/>
</dbReference>
<dbReference type="PANTHER" id="PTHR34148">
    <property type="entry name" value="ADENOSYLCOBINAMIDE-GDP RIBAZOLETRANSFERASE"/>
    <property type="match status" value="1"/>
</dbReference>
<keyword evidence="11 19" id="KW-0460">Magnesium</keyword>
<comment type="pathway">
    <text evidence="3 19">Cofactor biosynthesis; adenosylcobalamin biosynthesis; adenosylcobalamin from cob(II)yrinate a,c-diamide: step 7/7.</text>
</comment>
<evidence type="ECO:0000256" key="2">
    <source>
        <dbReference type="ARBA" id="ARBA00004651"/>
    </source>
</evidence>
<keyword evidence="12 19" id="KW-1133">Transmembrane helix</keyword>
<evidence type="ECO:0000256" key="11">
    <source>
        <dbReference type="ARBA" id="ARBA00022842"/>
    </source>
</evidence>
<dbReference type="RefSeq" id="WP_132462072.1">
    <property type="nucleotide sequence ID" value="NZ_SLXP01000006.1"/>
</dbReference>
<name>A0A4R2PXP3_9RHOB</name>
<dbReference type="NCBIfam" id="TIGR00317">
    <property type="entry name" value="cobS"/>
    <property type="match status" value="1"/>
</dbReference>
<evidence type="ECO:0000256" key="19">
    <source>
        <dbReference type="HAMAP-Rule" id="MF_00719"/>
    </source>
</evidence>
<comment type="catalytic activity">
    <reaction evidence="17 19">
        <text>alpha-ribazole + adenosylcob(III)inamide-GDP = adenosylcob(III)alamin + GMP + H(+)</text>
        <dbReference type="Rhea" id="RHEA:16049"/>
        <dbReference type="ChEBI" id="CHEBI:10329"/>
        <dbReference type="ChEBI" id="CHEBI:15378"/>
        <dbReference type="ChEBI" id="CHEBI:18408"/>
        <dbReference type="ChEBI" id="CHEBI:58115"/>
        <dbReference type="ChEBI" id="CHEBI:60487"/>
        <dbReference type="EC" id="2.7.8.26"/>
    </reaction>
</comment>
<dbReference type="GO" id="GO:0009236">
    <property type="term" value="P:cobalamin biosynthetic process"/>
    <property type="evidence" value="ECO:0007669"/>
    <property type="project" value="UniProtKB-UniRule"/>
</dbReference>
<comment type="caution">
    <text evidence="19">Lacks conserved residue(s) required for the propagation of feature annotation.</text>
</comment>
<dbReference type="UniPathway" id="UPA00148">
    <property type="reaction ID" value="UER00238"/>
</dbReference>
<comment type="similarity">
    <text evidence="4 19">Belongs to the CobS family.</text>
</comment>
<dbReference type="Pfam" id="PF02654">
    <property type="entry name" value="CobS"/>
    <property type="match status" value="1"/>
</dbReference>
<feature type="transmembrane region" description="Helical" evidence="19">
    <location>
        <begin position="208"/>
        <end position="225"/>
    </location>
</feature>
<evidence type="ECO:0000256" key="18">
    <source>
        <dbReference type="ARBA" id="ARBA00049504"/>
    </source>
</evidence>
<evidence type="ECO:0000256" key="9">
    <source>
        <dbReference type="ARBA" id="ARBA00022679"/>
    </source>
</evidence>
<evidence type="ECO:0000256" key="13">
    <source>
        <dbReference type="ARBA" id="ARBA00023136"/>
    </source>
</evidence>
<dbReference type="AlphaFoldDB" id="A0A4R2PXP3"/>
<dbReference type="GO" id="GO:0005886">
    <property type="term" value="C:plasma membrane"/>
    <property type="evidence" value="ECO:0007669"/>
    <property type="project" value="UniProtKB-SubCell"/>
</dbReference>
<evidence type="ECO:0000313" key="21">
    <source>
        <dbReference type="Proteomes" id="UP000294835"/>
    </source>
</evidence>
<feature type="transmembrane region" description="Helical" evidence="19">
    <location>
        <begin position="140"/>
        <end position="165"/>
    </location>
</feature>
<gene>
    <name evidence="19" type="primary">cobS</name>
    <name evidence="20" type="ORF">EV662_1062</name>
</gene>
<evidence type="ECO:0000256" key="8">
    <source>
        <dbReference type="ARBA" id="ARBA00022573"/>
    </source>
</evidence>
<accession>A0A4R2PXP3</accession>
<dbReference type="GO" id="GO:0008818">
    <property type="term" value="F:cobalamin 5'-phosphate synthase activity"/>
    <property type="evidence" value="ECO:0007669"/>
    <property type="project" value="UniProtKB-UniRule"/>
</dbReference>
<evidence type="ECO:0000256" key="14">
    <source>
        <dbReference type="ARBA" id="ARBA00025228"/>
    </source>
</evidence>
<comment type="caution">
    <text evidence="20">The sequence shown here is derived from an EMBL/GenBank/DDBJ whole genome shotgun (WGS) entry which is preliminary data.</text>
</comment>
<comment type="function">
    <text evidence="14 19">Joins adenosylcobinamide-GDP and alpha-ribazole to generate adenosylcobalamin (Ado-cobalamin). Also synthesizes adenosylcobalamin 5'-phosphate from adenosylcobinamide-GDP and alpha-ribazole 5'-phosphate.</text>
</comment>
<comment type="subcellular location">
    <subcellularLocation>
        <location evidence="2 19">Cell membrane</location>
        <topology evidence="2 19">Multi-pass membrane protein</topology>
    </subcellularLocation>
</comment>
<evidence type="ECO:0000256" key="5">
    <source>
        <dbReference type="ARBA" id="ARBA00013200"/>
    </source>
</evidence>
<reference evidence="20 21" key="1">
    <citation type="submission" date="2019-03" db="EMBL/GenBank/DDBJ databases">
        <title>Genomic Encyclopedia of Type Strains, Phase IV (KMG-IV): sequencing the most valuable type-strain genomes for metagenomic binning, comparative biology and taxonomic classification.</title>
        <authorList>
            <person name="Goeker M."/>
        </authorList>
    </citation>
    <scope>NUCLEOTIDE SEQUENCE [LARGE SCALE GENOMIC DNA]</scope>
    <source>
        <strain evidence="20 21">DSM 18063</strain>
    </source>
</reference>
<keyword evidence="9 19" id="KW-0808">Transferase</keyword>
<evidence type="ECO:0000256" key="17">
    <source>
        <dbReference type="ARBA" id="ARBA00048623"/>
    </source>
</evidence>
<evidence type="ECO:0000256" key="15">
    <source>
        <dbReference type="ARBA" id="ARBA00032605"/>
    </source>
</evidence>
<organism evidence="20 21">
    <name type="scientific">Rhodovulum marinum</name>
    <dbReference type="NCBI Taxonomy" id="320662"/>
    <lineage>
        <taxon>Bacteria</taxon>
        <taxon>Pseudomonadati</taxon>
        <taxon>Pseudomonadota</taxon>
        <taxon>Alphaproteobacteria</taxon>
        <taxon>Rhodobacterales</taxon>
        <taxon>Paracoccaceae</taxon>
        <taxon>Rhodovulum</taxon>
    </lineage>
</organism>
<sequence length="256" mass="25928">MNGRLAEEARLALLAVQFLTRLPVPVDPGFTPERMTRAIRYFPLVGLGLGLALAAVYGLSALVFPPVVAALLAVAAGVRLTGALHEDGLADLADGLGGGLTRERALEIMRDSRIGSYGAVTLGLVLALKVAALAGLGGAVAVAALVAAHTLSRLATVVMTGRLAYARAEGKAGFASTGPGRDGMRIALATGALALAGLWLAAGSGAAVGAVIAAGIVYLWFEAMLRRRLGGQTGDALGALQQLCETAILLAVLAWL</sequence>
<evidence type="ECO:0000256" key="12">
    <source>
        <dbReference type="ARBA" id="ARBA00022989"/>
    </source>
</evidence>
<dbReference type="OrthoDB" id="9794626at2"/>
<keyword evidence="10 19" id="KW-0812">Transmembrane</keyword>
<proteinExistence type="inferred from homology"/>
<evidence type="ECO:0000256" key="16">
    <source>
        <dbReference type="ARBA" id="ARBA00032853"/>
    </source>
</evidence>
<dbReference type="EMBL" id="SLXP01000006">
    <property type="protein sequence ID" value="TCP40789.1"/>
    <property type="molecule type" value="Genomic_DNA"/>
</dbReference>
<feature type="transmembrane region" description="Helical" evidence="19">
    <location>
        <begin position="38"/>
        <end position="57"/>
    </location>
</feature>
<comment type="cofactor">
    <cofactor evidence="1 19">
        <name>Mg(2+)</name>
        <dbReference type="ChEBI" id="CHEBI:18420"/>
    </cofactor>
</comment>
<dbReference type="HAMAP" id="MF_00719">
    <property type="entry name" value="CobS"/>
    <property type="match status" value="1"/>
</dbReference>
<evidence type="ECO:0000313" key="20">
    <source>
        <dbReference type="EMBL" id="TCP40789.1"/>
    </source>
</evidence>
<keyword evidence="8 19" id="KW-0169">Cobalamin biosynthesis</keyword>
<keyword evidence="13 19" id="KW-0472">Membrane</keyword>
<dbReference type="Proteomes" id="UP000294835">
    <property type="component" value="Unassembled WGS sequence"/>
</dbReference>
<dbReference type="EC" id="2.7.8.26" evidence="5 19"/>
<evidence type="ECO:0000256" key="7">
    <source>
        <dbReference type="ARBA" id="ARBA00022475"/>
    </source>
</evidence>
<evidence type="ECO:0000256" key="4">
    <source>
        <dbReference type="ARBA" id="ARBA00010561"/>
    </source>
</evidence>
<comment type="catalytic activity">
    <reaction evidence="18 19">
        <text>alpha-ribazole 5'-phosphate + adenosylcob(III)inamide-GDP = adenosylcob(III)alamin 5'-phosphate + GMP + H(+)</text>
        <dbReference type="Rhea" id="RHEA:23560"/>
        <dbReference type="ChEBI" id="CHEBI:15378"/>
        <dbReference type="ChEBI" id="CHEBI:57918"/>
        <dbReference type="ChEBI" id="CHEBI:58115"/>
        <dbReference type="ChEBI" id="CHEBI:60487"/>
        <dbReference type="ChEBI" id="CHEBI:60493"/>
        <dbReference type="EC" id="2.7.8.26"/>
    </reaction>
</comment>
<evidence type="ECO:0000256" key="6">
    <source>
        <dbReference type="ARBA" id="ARBA00015850"/>
    </source>
</evidence>
<evidence type="ECO:0000256" key="1">
    <source>
        <dbReference type="ARBA" id="ARBA00001946"/>
    </source>
</evidence>
<keyword evidence="7 19" id="KW-1003">Cell membrane</keyword>
<evidence type="ECO:0000256" key="3">
    <source>
        <dbReference type="ARBA" id="ARBA00004663"/>
    </source>
</evidence>
<keyword evidence="21" id="KW-1185">Reference proteome</keyword>
<protein>
    <recommendedName>
        <fullName evidence="6 19">Adenosylcobinamide-GDP ribazoletransferase</fullName>
        <ecNumber evidence="5 19">2.7.8.26</ecNumber>
    </recommendedName>
    <alternativeName>
        <fullName evidence="16 19">Cobalamin synthase</fullName>
    </alternativeName>
    <alternativeName>
        <fullName evidence="15 19">Cobalamin-5'-phosphate synthase</fullName>
    </alternativeName>
</protein>